<proteinExistence type="predicted"/>
<evidence type="ECO:0000313" key="1">
    <source>
        <dbReference type="EMBL" id="CAF1495814.1"/>
    </source>
</evidence>
<evidence type="ECO:0000313" key="3">
    <source>
        <dbReference type="Proteomes" id="UP000663874"/>
    </source>
</evidence>
<name>A0A820HEJ1_9BILA</name>
<dbReference type="EMBL" id="CAJOBE010031921">
    <property type="protein sequence ID" value="CAF4294825.1"/>
    <property type="molecule type" value="Genomic_DNA"/>
</dbReference>
<comment type="caution">
    <text evidence="2">The sequence shown here is derived from an EMBL/GenBank/DDBJ whole genome shotgun (WGS) entry which is preliminary data.</text>
</comment>
<feature type="non-terminal residue" evidence="2">
    <location>
        <position position="1"/>
    </location>
</feature>
<sequence length="40" mass="4887">IINIELNQIFQTIKLTLENILQGYTYPEPYFRERLSTCYF</sequence>
<gene>
    <name evidence="2" type="ORF">FNK824_LOCUS40410</name>
    <name evidence="1" type="ORF">RFH988_LOCUS38581</name>
</gene>
<evidence type="ECO:0000313" key="2">
    <source>
        <dbReference type="EMBL" id="CAF4294825.1"/>
    </source>
</evidence>
<dbReference type="Proteomes" id="UP000663882">
    <property type="component" value="Unassembled WGS sequence"/>
</dbReference>
<dbReference type="AlphaFoldDB" id="A0A820HEJ1"/>
<protein>
    <submittedName>
        <fullName evidence="2">Uncharacterized protein</fullName>
    </submittedName>
</protein>
<reference evidence="2" key="1">
    <citation type="submission" date="2021-02" db="EMBL/GenBank/DDBJ databases">
        <authorList>
            <person name="Nowell W R."/>
        </authorList>
    </citation>
    <scope>NUCLEOTIDE SEQUENCE</scope>
</reference>
<organism evidence="2 3">
    <name type="scientific">Rotaria sordida</name>
    <dbReference type="NCBI Taxonomy" id="392033"/>
    <lineage>
        <taxon>Eukaryota</taxon>
        <taxon>Metazoa</taxon>
        <taxon>Spiralia</taxon>
        <taxon>Gnathifera</taxon>
        <taxon>Rotifera</taxon>
        <taxon>Eurotatoria</taxon>
        <taxon>Bdelloidea</taxon>
        <taxon>Philodinida</taxon>
        <taxon>Philodinidae</taxon>
        <taxon>Rotaria</taxon>
    </lineage>
</organism>
<dbReference type="Proteomes" id="UP000663874">
    <property type="component" value="Unassembled WGS sequence"/>
</dbReference>
<dbReference type="EMBL" id="CAJNOO010009999">
    <property type="protein sequence ID" value="CAF1495814.1"/>
    <property type="molecule type" value="Genomic_DNA"/>
</dbReference>
<accession>A0A820HEJ1</accession>